<dbReference type="Proteomes" id="UP001519064">
    <property type="component" value="Unassembled WGS sequence"/>
</dbReference>
<proteinExistence type="predicted"/>
<dbReference type="EMBL" id="JADKMA010000130">
    <property type="protein sequence ID" value="MBO8194486.1"/>
    <property type="molecule type" value="Genomic_DNA"/>
</dbReference>
<feature type="non-terminal residue" evidence="2">
    <location>
        <position position="1"/>
    </location>
</feature>
<evidence type="ECO:0000313" key="2">
    <source>
        <dbReference type="EMBL" id="MBO8194486.1"/>
    </source>
</evidence>
<protein>
    <recommendedName>
        <fullName evidence="4">Serine/threonine protein kinase</fullName>
    </recommendedName>
</protein>
<name>A0ABS3XGH1_9ACTN</name>
<gene>
    <name evidence="2" type="ORF">ITI46_22895</name>
</gene>
<reference evidence="2 3" key="1">
    <citation type="submission" date="2020-11" db="EMBL/GenBank/DDBJ databases">
        <title>Streptomyces spirodelae sp. nov., isolated from duckweed.</title>
        <authorList>
            <person name="Saimee Y."/>
            <person name="Duangmal K."/>
        </authorList>
    </citation>
    <scope>NUCLEOTIDE SEQUENCE [LARGE SCALE GENOMIC DNA]</scope>
    <source>
        <strain evidence="2 3">S16-07</strain>
    </source>
</reference>
<accession>A0ABS3XGH1</accession>
<evidence type="ECO:0000256" key="1">
    <source>
        <dbReference type="SAM" id="MobiDB-lite"/>
    </source>
</evidence>
<comment type="caution">
    <text evidence="2">The sequence shown here is derived from an EMBL/GenBank/DDBJ whole genome shotgun (WGS) entry which is preliminary data.</text>
</comment>
<organism evidence="2 3">
    <name type="scientific">Streptomyces oryzae</name>
    <dbReference type="NCBI Taxonomy" id="1434886"/>
    <lineage>
        <taxon>Bacteria</taxon>
        <taxon>Bacillati</taxon>
        <taxon>Actinomycetota</taxon>
        <taxon>Actinomycetes</taxon>
        <taxon>Kitasatosporales</taxon>
        <taxon>Streptomycetaceae</taxon>
        <taxon>Streptomyces</taxon>
    </lineage>
</organism>
<feature type="region of interest" description="Disordered" evidence="1">
    <location>
        <begin position="1"/>
        <end position="41"/>
    </location>
</feature>
<evidence type="ECO:0008006" key="4">
    <source>
        <dbReference type="Google" id="ProtNLM"/>
    </source>
</evidence>
<keyword evidence="3" id="KW-1185">Reference proteome</keyword>
<evidence type="ECO:0000313" key="3">
    <source>
        <dbReference type="Proteomes" id="UP001519064"/>
    </source>
</evidence>
<sequence length="107" mass="10795">SSPSPAPSDTPAHKPSTGTAGGGAGHTPGTEEPAGQVKGATVRGGRAVFDLGGDTGTLVSATPESGWAMRVWHAPGLIRVTFTDGTVSSSVFCRWDDGAPRLETYDG</sequence>